<keyword evidence="1" id="KW-0677">Repeat</keyword>
<dbReference type="OrthoDB" id="9775416at2"/>
<gene>
    <name evidence="5" type="ORF">BGX16_0044</name>
</gene>
<feature type="chain" id="PRO_5014838333" evidence="4">
    <location>
        <begin position="21"/>
        <end position="245"/>
    </location>
</feature>
<evidence type="ECO:0000313" key="6">
    <source>
        <dbReference type="Proteomes" id="UP000231134"/>
    </source>
</evidence>
<dbReference type="PROSITE" id="PS51257">
    <property type="entry name" value="PROKAR_LIPOPROTEIN"/>
    <property type="match status" value="1"/>
</dbReference>
<dbReference type="Pfam" id="PF12796">
    <property type="entry name" value="Ank_2"/>
    <property type="match status" value="2"/>
</dbReference>
<dbReference type="PROSITE" id="PS50088">
    <property type="entry name" value="ANK_REPEAT"/>
    <property type="match status" value="2"/>
</dbReference>
<evidence type="ECO:0000256" key="4">
    <source>
        <dbReference type="SAM" id="SignalP"/>
    </source>
</evidence>
<dbReference type="Gene3D" id="1.25.40.20">
    <property type="entry name" value="Ankyrin repeat-containing domain"/>
    <property type="match status" value="2"/>
</dbReference>
<feature type="repeat" description="ANK" evidence="3">
    <location>
        <begin position="175"/>
        <end position="207"/>
    </location>
</feature>
<comment type="caution">
    <text evidence="5">The sequence shown here is derived from an EMBL/GenBank/DDBJ whole genome shotgun (WGS) entry which is preliminary data.</text>
</comment>
<dbReference type="PANTHER" id="PTHR24173:SF74">
    <property type="entry name" value="ANKYRIN REPEAT DOMAIN-CONTAINING PROTEIN 16"/>
    <property type="match status" value="1"/>
</dbReference>
<organism evidence="5 6">
    <name type="scientific">Hallerella succinigenes</name>
    <dbReference type="NCBI Taxonomy" id="1896222"/>
    <lineage>
        <taxon>Bacteria</taxon>
        <taxon>Pseudomonadati</taxon>
        <taxon>Fibrobacterota</taxon>
        <taxon>Fibrobacteria</taxon>
        <taxon>Fibrobacterales</taxon>
        <taxon>Fibrobacteraceae</taxon>
        <taxon>Hallerella</taxon>
    </lineage>
</organism>
<feature type="signal peptide" evidence="4">
    <location>
        <begin position="1"/>
        <end position="20"/>
    </location>
</feature>
<evidence type="ECO:0000256" key="2">
    <source>
        <dbReference type="ARBA" id="ARBA00023043"/>
    </source>
</evidence>
<evidence type="ECO:0000313" key="5">
    <source>
        <dbReference type="EMBL" id="PJJ40136.1"/>
    </source>
</evidence>
<dbReference type="InterPro" id="IPR036770">
    <property type="entry name" value="Ankyrin_rpt-contain_sf"/>
</dbReference>
<name>A0A2M9A334_9BACT</name>
<sequence>MKKKSLLVLGACALSLMFTACDDKMDPNDPASVRKYLTKQKIPFTPNKFISYVTPGDTASMTLFLQASYDINSTDDNGNSAVAIAVNKGKIDILQYLVNHGAKLDGTNSAGKTYLEDAIERQNKEVVAFLVSKMKESGEIANTAAAVALAAKIGAADILKILGDAGAPLETRGADTYFPIHLAVKGGNYDAMVYLVEKGVDVNAKCGQGYSVLDWAKNEGYTRLISYLKKHGAKNTPAYIKEFGR</sequence>
<proteinExistence type="predicted"/>
<evidence type="ECO:0000256" key="1">
    <source>
        <dbReference type="ARBA" id="ARBA00022737"/>
    </source>
</evidence>
<dbReference type="InterPro" id="IPR002110">
    <property type="entry name" value="Ankyrin_rpt"/>
</dbReference>
<accession>A0A2M9A334</accession>
<dbReference type="PROSITE" id="PS50297">
    <property type="entry name" value="ANK_REP_REGION"/>
    <property type="match status" value="2"/>
</dbReference>
<dbReference type="Proteomes" id="UP000231134">
    <property type="component" value="Unassembled WGS sequence"/>
</dbReference>
<reference evidence="5 6" key="1">
    <citation type="submission" date="2017-11" db="EMBL/GenBank/DDBJ databases">
        <title>Animal gut microbial communities from fecal samples from Wisconsin, USA.</title>
        <authorList>
            <person name="Neumann A."/>
        </authorList>
    </citation>
    <scope>NUCLEOTIDE SEQUENCE [LARGE SCALE GENOMIC DNA]</scope>
    <source>
        <strain evidence="5 6">UWS3</strain>
    </source>
</reference>
<protein>
    <submittedName>
        <fullName evidence="5">Ankyrin repeat protein</fullName>
    </submittedName>
</protein>
<feature type="repeat" description="ANK" evidence="3">
    <location>
        <begin position="77"/>
        <end position="109"/>
    </location>
</feature>
<keyword evidence="2 3" id="KW-0040">ANK repeat</keyword>
<dbReference type="SUPFAM" id="SSF48403">
    <property type="entry name" value="Ankyrin repeat"/>
    <property type="match status" value="1"/>
</dbReference>
<dbReference type="AlphaFoldDB" id="A0A2M9A334"/>
<dbReference type="RefSeq" id="WP_100424258.1">
    <property type="nucleotide sequence ID" value="NZ_JAQXKX010000039.1"/>
</dbReference>
<evidence type="ECO:0000256" key="3">
    <source>
        <dbReference type="PROSITE-ProRule" id="PRU00023"/>
    </source>
</evidence>
<keyword evidence="6" id="KW-1185">Reference proteome</keyword>
<keyword evidence="4" id="KW-0732">Signal</keyword>
<dbReference type="EMBL" id="PGEX01000001">
    <property type="protein sequence ID" value="PJJ40136.1"/>
    <property type="molecule type" value="Genomic_DNA"/>
</dbReference>
<dbReference type="SMART" id="SM00248">
    <property type="entry name" value="ANK"/>
    <property type="match status" value="5"/>
</dbReference>
<dbReference type="PANTHER" id="PTHR24173">
    <property type="entry name" value="ANKYRIN REPEAT CONTAINING"/>
    <property type="match status" value="1"/>
</dbReference>